<feature type="signal peptide" evidence="1">
    <location>
        <begin position="1"/>
        <end position="26"/>
    </location>
</feature>
<dbReference type="Pfam" id="PF00182">
    <property type="entry name" value="Glyco_hydro_19"/>
    <property type="match status" value="1"/>
</dbReference>
<name>A0ABN2E4A7_9ACTN</name>
<reference evidence="3 4" key="1">
    <citation type="journal article" date="2019" name="Int. J. Syst. Evol. Microbiol.">
        <title>The Global Catalogue of Microorganisms (GCM) 10K type strain sequencing project: providing services to taxonomists for standard genome sequencing and annotation.</title>
        <authorList>
            <consortium name="The Broad Institute Genomics Platform"/>
            <consortium name="The Broad Institute Genome Sequencing Center for Infectious Disease"/>
            <person name="Wu L."/>
            <person name="Ma J."/>
        </authorList>
    </citation>
    <scope>NUCLEOTIDE SEQUENCE [LARGE SCALE GENOMIC DNA]</scope>
    <source>
        <strain evidence="3 4">JCM 15572</strain>
    </source>
</reference>
<dbReference type="SUPFAM" id="SSF53955">
    <property type="entry name" value="Lysozyme-like"/>
    <property type="match status" value="1"/>
</dbReference>
<dbReference type="EMBL" id="BAAAPH010000021">
    <property type="protein sequence ID" value="GAA1593081.1"/>
    <property type="molecule type" value="Genomic_DNA"/>
</dbReference>
<organism evidence="3 4">
    <name type="scientific">Kribbella hippodromi</name>
    <dbReference type="NCBI Taxonomy" id="434347"/>
    <lineage>
        <taxon>Bacteria</taxon>
        <taxon>Bacillati</taxon>
        <taxon>Actinomycetota</taxon>
        <taxon>Actinomycetes</taxon>
        <taxon>Propionibacteriales</taxon>
        <taxon>Kribbellaceae</taxon>
        <taxon>Kribbella</taxon>
    </lineage>
</organism>
<feature type="domain" description="Glycoside hydrolase family 19 catalytic" evidence="2">
    <location>
        <begin position="183"/>
        <end position="252"/>
    </location>
</feature>
<dbReference type="InterPro" id="IPR023346">
    <property type="entry name" value="Lysozyme-like_dom_sf"/>
</dbReference>
<evidence type="ECO:0000313" key="3">
    <source>
        <dbReference type="EMBL" id="GAA1593081.1"/>
    </source>
</evidence>
<comment type="caution">
    <text evidence="3">The sequence shown here is derived from an EMBL/GenBank/DDBJ whole genome shotgun (WGS) entry which is preliminary data.</text>
</comment>
<protein>
    <recommendedName>
        <fullName evidence="2">Glycoside hydrolase family 19 catalytic domain-containing protein</fullName>
    </recommendedName>
</protein>
<dbReference type="RefSeq" id="WP_344238193.1">
    <property type="nucleotide sequence ID" value="NZ_BAAAPH010000021.1"/>
</dbReference>
<evidence type="ECO:0000313" key="4">
    <source>
        <dbReference type="Proteomes" id="UP001501705"/>
    </source>
</evidence>
<evidence type="ECO:0000256" key="1">
    <source>
        <dbReference type="SAM" id="SignalP"/>
    </source>
</evidence>
<dbReference type="Gene3D" id="1.10.530.10">
    <property type="match status" value="1"/>
</dbReference>
<keyword evidence="4" id="KW-1185">Reference proteome</keyword>
<feature type="chain" id="PRO_5046689595" description="Glycoside hydrolase family 19 catalytic domain-containing protein" evidence="1">
    <location>
        <begin position="27"/>
        <end position="315"/>
    </location>
</feature>
<gene>
    <name evidence="3" type="ORF">GCM10009804_56940</name>
</gene>
<sequence length="315" mass="33739">MRRFLTAVLACLGITATALVATPAYATGFSTYGSGVNVRSDAYLSSAVVRTLSGPTSIDVDCQKHGDRVSNSDGTSEWWAHVPALGGYVTVVYISVPEDKLPGVPECGTDNPPPADGDITLADVQAMFGTRIANPSIVETGLPSLNQAMRDANINTPYRKAAFLATLVHESRLEYNIREIGDTRLYGGRGYIQLTGDFNYGPAGQYFGIDLLGNPDLAMSLQWSAPIARWYWTVARNINPYADNLDMGRVNAAIGYPAGAEDQRRCDSFKNAIRYLTGSVPSGVICTRPSPLKGDTSKLTRTQFDALAKNGGGLG</sequence>
<keyword evidence="1" id="KW-0732">Signal</keyword>
<evidence type="ECO:0000259" key="2">
    <source>
        <dbReference type="Pfam" id="PF00182"/>
    </source>
</evidence>
<dbReference type="Proteomes" id="UP001501705">
    <property type="component" value="Unassembled WGS sequence"/>
</dbReference>
<dbReference type="InterPro" id="IPR000726">
    <property type="entry name" value="Glyco_hydro_19_cat"/>
</dbReference>
<accession>A0ABN2E4A7</accession>
<proteinExistence type="predicted"/>